<dbReference type="RefSeq" id="WP_069331330.1">
    <property type="nucleotide sequence ID" value="NZ_MABH01000093.1"/>
</dbReference>
<dbReference type="Pfam" id="PF00149">
    <property type="entry name" value="Metallophos"/>
    <property type="match status" value="1"/>
</dbReference>
<dbReference type="InterPro" id="IPR004843">
    <property type="entry name" value="Calcineurin-like_PHP"/>
</dbReference>
<dbReference type="EMBL" id="PZZW01000002">
    <property type="protein sequence ID" value="PTM80584.1"/>
    <property type="molecule type" value="Genomic_DNA"/>
</dbReference>
<protein>
    <submittedName>
        <fullName evidence="6">3',5'-cyclic AMP phosphodiesterase CpdA</fullName>
    </submittedName>
</protein>
<reference evidence="6 7" key="1">
    <citation type="submission" date="2018-04" db="EMBL/GenBank/DDBJ databases">
        <title>Genomic Encyclopedia of Type Strains, Phase III (KMG-III): the genomes of soil and plant-associated and newly described type strains.</title>
        <authorList>
            <person name="Whitman W."/>
        </authorList>
    </citation>
    <scope>NUCLEOTIDE SEQUENCE [LARGE SCALE GENOMIC DNA]</scope>
    <source>
        <strain evidence="6 7">JA192</strain>
    </source>
</reference>
<dbReference type="InterPro" id="IPR050884">
    <property type="entry name" value="CNP_phosphodiesterase-III"/>
</dbReference>
<gene>
    <name evidence="6" type="ORF">C8J29_102666</name>
</gene>
<sequence length="278" mass="31450">MKRLLHLSDLHFGRDRPELLRPLVETVNRLEPDLVAISGDLTQRATEAQFRAAAAFVDALKPPVLVVPGNHDVPLHNLYVRLVKPWKRYRRWFGRDLEPCWENDEMIVVGANTVNPLAWQQGWFRSRSLARIRRSFAAEERRVRVVVVHHPMEHTPEDTKELMRGAQRAIDELADCGADVILSGHLHTWRVAPFAEVAGRGVVLQVHAGTGLSTRVRGEPNDFNLLEVGPDRIHVERHTAHEDASGFRLAETRTFRGGAGRWALAAEEPQPESRNGRA</sequence>
<organism evidence="6 7">
    <name type="scientific">Cereibacter johrii</name>
    <dbReference type="NCBI Taxonomy" id="445629"/>
    <lineage>
        <taxon>Bacteria</taxon>
        <taxon>Pseudomonadati</taxon>
        <taxon>Pseudomonadota</taxon>
        <taxon>Alphaproteobacteria</taxon>
        <taxon>Rhodobacterales</taxon>
        <taxon>Paracoccaceae</taxon>
        <taxon>Cereibacter</taxon>
    </lineage>
</organism>
<evidence type="ECO:0000313" key="7">
    <source>
        <dbReference type="Proteomes" id="UP000240800"/>
    </source>
</evidence>
<dbReference type="Gene3D" id="3.60.21.10">
    <property type="match status" value="1"/>
</dbReference>
<accession>A0ABX5JGW4</accession>
<dbReference type="PANTHER" id="PTHR42988:SF2">
    <property type="entry name" value="CYCLIC NUCLEOTIDE PHOSPHODIESTERASE CBUA0032-RELATED"/>
    <property type="match status" value="1"/>
</dbReference>
<comment type="similarity">
    <text evidence="4">Belongs to the cyclic nucleotide phosphodiesterase class-III family.</text>
</comment>
<evidence type="ECO:0000256" key="2">
    <source>
        <dbReference type="ARBA" id="ARBA00022801"/>
    </source>
</evidence>
<proteinExistence type="inferred from homology"/>
<dbReference type="PANTHER" id="PTHR42988">
    <property type="entry name" value="PHOSPHOHYDROLASE"/>
    <property type="match status" value="1"/>
</dbReference>
<keyword evidence="1" id="KW-0479">Metal-binding</keyword>
<dbReference type="SUPFAM" id="SSF56300">
    <property type="entry name" value="Metallo-dependent phosphatases"/>
    <property type="match status" value="1"/>
</dbReference>
<evidence type="ECO:0000256" key="3">
    <source>
        <dbReference type="ARBA" id="ARBA00023004"/>
    </source>
</evidence>
<name>A0ABX5JGW4_9RHOB</name>
<evidence type="ECO:0000313" key="6">
    <source>
        <dbReference type="EMBL" id="PTM80584.1"/>
    </source>
</evidence>
<evidence type="ECO:0000256" key="1">
    <source>
        <dbReference type="ARBA" id="ARBA00022723"/>
    </source>
</evidence>
<evidence type="ECO:0000256" key="4">
    <source>
        <dbReference type="ARBA" id="ARBA00025742"/>
    </source>
</evidence>
<evidence type="ECO:0000259" key="5">
    <source>
        <dbReference type="Pfam" id="PF00149"/>
    </source>
</evidence>
<keyword evidence="2" id="KW-0378">Hydrolase</keyword>
<feature type="domain" description="Calcineurin-like phosphoesterase" evidence="5">
    <location>
        <begin position="3"/>
        <end position="188"/>
    </location>
</feature>
<dbReference type="CDD" id="cd07400">
    <property type="entry name" value="MPP_1"/>
    <property type="match status" value="1"/>
</dbReference>
<comment type="caution">
    <text evidence="6">The sequence shown here is derived from an EMBL/GenBank/DDBJ whole genome shotgun (WGS) entry which is preliminary data.</text>
</comment>
<dbReference type="InterPro" id="IPR029052">
    <property type="entry name" value="Metallo-depent_PP-like"/>
</dbReference>
<keyword evidence="7" id="KW-1185">Reference proteome</keyword>
<dbReference type="Proteomes" id="UP000240800">
    <property type="component" value="Unassembled WGS sequence"/>
</dbReference>
<keyword evidence="3" id="KW-0408">Iron</keyword>